<evidence type="ECO:0000256" key="10">
    <source>
        <dbReference type="PIRNR" id="PIRNR026671"/>
    </source>
</evidence>
<keyword evidence="7 9" id="KW-0482">Metalloprotease</keyword>
<keyword evidence="5 9" id="KW-0862">Zinc</keyword>
<dbReference type="Pfam" id="PF01427">
    <property type="entry name" value="Peptidase_M15"/>
    <property type="match status" value="1"/>
</dbReference>
<dbReference type="SUPFAM" id="SSF55166">
    <property type="entry name" value="Hedgehog/DD-peptidase"/>
    <property type="match status" value="1"/>
</dbReference>
<evidence type="ECO:0000256" key="3">
    <source>
        <dbReference type="ARBA" id="ARBA00022723"/>
    </source>
</evidence>
<evidence type="ECO:0000256" key="1">
    <source>
        <dbReference type="ARBA" id="ARBA00001362"/>
    </source>
</evidence>
<feature type="active site" description="Proton donor/acceptor" evidence="9">
    <location>
        <position position="199"/>
    </location>
</feature>
<keyword evidence="4 9" id="KW-0378">Hydrolase</keyword>
<dbReference type="AlphaFoldDB" id="A0A347WB47"/>
<evidence type="ECO:0000256" key="4">
    <source>
        <dbReference type="ARBA" id="ARBA00022801"/>
    </source>
</evidence>
<dbReference type="InterPro" id="IPR009045">
    <property type="entry name" value="Zn_M74/Hedgehog-like"/>
</dbReference>
<reference evidence="11 12" key="1">
    <citation type="submission" date="2017-08" db="EMBL/GenBank/DDBJ databases">
        <title>Complete genome sequence of Gluconacetobacter saccharivorans CV1 isolated from Fermented Vinegar.</title>
        <authorList>
            <person name="Kim S.-Y."/>
        </authorList>
    </citation>
    <scope>NUCLEOTIDE SEQUENCE [LARGE SCALE GENOMIC DNA]</scope>
    <source>
        <strain evidence="11 12">CV1</strain>
    </source>
</reference>
<dbReference type="GO" id="GO:0071555">
    <property type="term" value="P:cell wall organization"/>
    <property type="evidence" value="ECO:0007669"/>
    <property type="project" value="UniProtKB-KW"/>
</dbReference>
<gene>
    <name evidence="9 11" type="primary">ddpX</name>
    <name evidence="11" type="ORF">CD178_01307</name>
</gene>
<evidence type="ECO:0000256" key="5">
    <source>
        <dbReference type="ARBA" id="ARBA00022833"/>
    </source>
</evidence>
<dbReference type="CDD" id="cd14840">
    <property type="entry name" value="D-Ala-D-Ala_dipeptidase_Aad"/>
    <property type="match status" value="1"/>
</dbReference>
<dbReference type="GO" id="GO:0008237">
    <property type="term" value="F:metallopeptidase activity"/>
    <property type="evidence" value="ECO:0007669"/>
    <property type="project" value="UniProtKB-KW"/>
</dbReference>
<keyword evidence="8 10" id="KW-0961">Cell wall biogenesis/degradation</keyword>
<keyword evidence="3 9" id="KW-0479">Metal-binding</keyword>
<feature type="site" description="Transition state stabilizer" evidence="9">
    <location>
        <position position="105"/>
    </location>
</feature>
<comment type="catalytic activity">
    <reaction evidence="1 9 10">
        <text>D-alanyl-D-alanine + H2O = 2 D-alanine</text>
        <dbReference type="Rhea" id="RHEA:20661"/>
        <dbReference type="ChEBI" id="CHEBI:15377"/>
        <dbReference type="ChEBI" id="CHEBI:57416"/>
        <dbReference type="ChEBI" id="CHEBI:57822"/>
        <dbReference type="EC" id="3.4.13.22"/>
    </reaction>
</comment>
<dbReference type="RefSeq" id="WP_118962723.1">
    <property type="nucleotide sequence ID" value="NZ_CP023036.1"/>
</dbReference>
<dbReference type="PANTHER" id="PTHR43126">
    <property type="entry name" value="D-ALANYL-D-ALANINE DIPEPTIDASE"/>
    <property type="match status" value="1"/>
</dbReference>
<dbReference type="OrthoDB" id="9801430at2"/>
<comment type="similarity">
    <text evidence="9 10">Belongs to the peptidase M15D family.</text>
</comment>
<evidence type="ECO:0000256" key="6">
    <source>
        <dbReference type="ARBA" id="ARBA00022997"/>
    </source>
</evidence>
<proteinExistence type="inferred from homology"/>
<protein>
    <recommendedName>
        <fullName evidence="9 10">D-alanyl-D-alanine dipeptidase</fullName>
        <shortName evidence="9 10">D-Ala-D-Ala dipeptidase</shortName>
        <ecNumber evidence="9 10">3.4.13.22</ecNumber>
    </recommendedName>
</protein>
<dbReference type="GO" id="GO:0008270">
    <property type="term" value="F:zinc ion binding"/>
    <property type="evidence" value="ECO:0007669"/>
    <property type="project" value="UniProtKB-UniRule"/>
</dbReference>
<name>A0A347WB47_9PROT</name>
<feature type="binding site" evidence="9">
    <location>
        <position position="141"/>
    </location>
    <ligand>
        <name>Zn(2+)</name>
        <dbReference type="ChEBI" id="CHEBI:29105"/>
        <note>catalytic</note>
    </ligand>
</feature>
<evidence type="ECO:0000256" key="8">
    <source>
        <dbReference type="ARBA" id="ARBA00023316"/>
    </source>
</evidence>
<dbReference type="KEGG" id="ksc:CD178_01307"/>
<organism evidence="11 12">
    <name type="scientific">Komagataeibacter saccharivorans</name>
    <dbReference type="NCBI Taxonomy" id="265959"/>
    <lineage>
        <taxon>Bacteria</taxon>
        <taxon>Pseudomonadati</taxon>
        <taxon>Pseudomonadota</taxon>
        <taxon>Alphaproteobacteria</taxon>
        <taxon>Acetobacterales</taxon>
        <taxon>Acetobacteraceae</taxon>
        <taxon>Komagataeibacter</taxon>
    </lineage>
</organism>
<dbReference type="GO" id="GO:0160237">
    <property type="term" value="F:D-Ala-D-Ala dipeptidase activity"/>
    <property type="evidence" value="ECO:0007669"/>
    <property type="project" value="UniProtKB-EC"/>
</dbReference>
<dbReference type="EC" id="3.4.13.22" evidence="9 10"/>
<comment type="function">
    <text evidence="9 10">Catalyzes hydrolysis of the D-alanyl-D-alanine dipeptide.</text>
</comment>
<evidence type="ECO:0000313" key="11">
    <source>
        <dbReference type="EMBL" id="AXY22090.1"/>
    </source>
</evidence>
<evidence type="ECO:0000256" key="2">
    <source>
        <dbReference type="ARBA" id="ARBA00022670"/>
    </source>
</evidence>
<comment type="cofactor">
    <cofactor evidence="9">
        <name>Zn(2+)</name>
        <dbReference type="ChEBI" id="CHEBI:29105"/>
    </cofactor>
    <text evidence="9">Binds 1 zinc ion per subunit.</text>
</comment>
<evidence type="ECO:0000256" key="9">
    <source>
        <dbReference type="HAMAP-Rule" id="MF_01924"/>
    </source>
</evidence>
<keyword evidence="6 9" id="KW-0224">Dipeptidase</keyword>
<keyword evidence="12" id="KW-1185">Reference proteome</keyword>
<sequence length="227" mass="25010">MTGAGEDTFRAPLQLAPDILLERAAAARMPTFPVARKPADMVEITRIDPAIRLDIRYATAGNFLGFPVYPEARAFLQRPAAMALSHARSLAAQHGYGLLVYDAYRPWHVSYLFRQAVPETLYDFVGDPATGSRHNRGCAVDLSLWNLSDGRAVAMPSGFDEMTPRAHTSYAGGCAEARAARDLLARIMCASGFVPLAEEWWHFDYADWQDYPVMNLSFAAIGRGVTP</sequence>
<dbReference type="InterPro" id="IPR000755">
    <property type="entry name" value="A_A_dipeptidase"/>
</dbReference>
<dbReference type="Gene3D" id="3.30.1380.10">
    <property type="match status" value="1"/>
</dbReference>
<accession>A0A347WB47</accession>
<dbReference type="PIRSF" id="PIRSF026671">
    <property type="entry name" value="AA_dipeptidase"/>
    <property type="match status" value="1"/>
</dbReference>
<evidence type="ECO:0000256" key="7">
    <source>
        <dbReference type="ARBA" id="ARBA00023049"/>
    </source>
</evidence>
<feature type="binding site" evidence="9">
    <location>
        <position position="134"/>
    </location>
    <ligand>
        <name>Zn(2+)</name>
        <dbReference type="ChEBI" id="CHEBI:29105"/>
        <note>catalytic</note>
    </ligand>
</feature>
<dbReference type="HAMAP" id="MF_01924">
    <property type="entry name" value="A_A_dipeptidase"/>
    <property type="match status" value="1"/>
</dbReference>
<dbReference type="PANTHER" id="PTHR43126:SF1">
    <property type="entry name" value="D-ALANYL-D-ALANINE DIPEPTIDASE"/>
    <property type="match status" value="1"/>
</dbReference>
<dbReference type="EMBL" id="CP023036">
    <property type="protein sequence ID" value="AXY22090.1"/>
    <property type="molecule type" value="Genomic_DNA"/>
</dbReference>
<feature type="binding site" evidence="9">
    <location>
        <position position="202"/>
    </location>
    <ligand>
        <name>Zn(2+)</name>
        <dbReference type="ChEBI" id="CHEBI:29105"/>
        <note>catalytic</note>
    </ligand>
</feature>
<dbReference type="Proteomes" id="UP000264120">
    <property type="component" value="Chromosome"/>
</dbReference>
<dbReference type="GO" id="GO:0006508">
    <property type="term" value="P:proteolysis"/>
    <property type="evidence" value="ECO:0007669"/>
    <property type="project" value="UniProtKB-KW"/>
</dbReference>
<evidence type="ECO:0000313" key="12">
    <source>
        <dbReference type="Proteomes" id="UP000264120"/>
    </source>
</evidence>
<keyword evidence="2 9" id="KW-0645">Protease</keyword>